<dbReference type="SUPFAM" id="SSF52047">
    <property type="entry name" value="RNI-like"/>
    <property type="match status" value="1"/>
</dbReference>
<organism evidence="5 6">
    <name type="scientific">Magallana gigas</name>
    <name type="common">Pacific oyster</name>
    <name type="synonym">Crassostrea gigas</name>
    <dbReference type="NCBI Taxonomy" id="29159"/>
    <lineage>
        <taxon>Eukaryota</taxon>
        <taxon>Metazoa</taxon>
        <taxon>Spiralia</taxon>
        <taxon>Lophotrochozoa</taxon>
        <taxon>Mollusca</taxon>
        <taxon>Bivalvia</taxon>
        <taxon>Autobranchia</taxon>
        <taxon>Pteriomorphia</taxon>
        <taxon>Ostreida</taxon>
        <taxon>Ostreoidea</taxon>
        <taxon>Ostreidae</taxon>
        <taxon>Magallana</taxon>
    </lineage>
</organism>
<dbReference type="Pfam" id="PF00560">
    <property type="entry name" value="LRR_1"/>
    <property type="match status" value="2"/>
</dbReference>
<dbReference type="InterPro" id="IPR001611">
    <property type="entry name" value="Leu-rich_rpt"/>
</dbReference>
<dbReference type="EnsemblMetazoa" id="G15974.2">
    <property type="protein sequence ID" value="G15974.2:cds"/>
    <property type="gene ID" value="G15974"/>
</dbReference>
<dbReference type="RefSeq" id="XP_011424037.1">
    <property type="nucleotide sequence ID" value="XM_011425735.4"/>
</dbReference>
<accession>A0A8W8IUW2</accession>
<dbReference type="OrthoDB" id="676979at2759"/>
<sequence>MLFLALATLLLQIVEPAPLSLTCSLCTCTGDRVSCRGVGLTSMPRIDSASFNGYHHLDLSNNFIGNVHQNDFHNLNQLKELDLSGNYLSHIDRHAFSNIANISFLNLSTNSIASLPDALLDLHSLETLDVTSNPIPDNPVTGFTDGVMRHLGTKLKEFHFGSDTIHTWPVSTNHLQALEKLELNGSLIYYIPPYFMDGFKSRLMSLTIRNTNLPTTPIMTGLRNLRELHLDNNPFHNYGILPNSFTGLDSLTTLSLRSDQLTEFPPILELLPQLTSVSLDGNSFYYISDNAITLINRTRISELSLRNCHLDRVPGSLTGASLRQLTSIDLSNNNINSIERYDLKDLVNLHKLSIAHNPLQYVSEEALKFQSLTILDLSDTKLKTIPRAVQNIPRLHDLLLTNNEIDCTCDLIWFEKLLKARHGSLNVTGSCETIYRTVVEYLNQFIPKCPDYVR</sequence>
<evidence type="ECO:0000256" key="4">
    <source>
        <dbReference type="SAM" id="SignalP"/>
    </source>
</evidence>
<feature type="signal peptide" evidence="4">
    <location>
        <begin position="1"/>
        <end position="16"/>
    </location>
</feature>
<dbReference type="PANTHER" id="PTHR24369">
    <property type="entry name" value="ANTIGEN BSP, PUTATIVE-RELATED"/>
    <property type="match status" value="1"/>
</dbReference>
<keyword evidence="6" id="KW-1185">Reference proteome</keyword>
<dbReference type="Gene3D" id="3.80.10.10">
    <property type="entry name" value="Ribonuclease Inhibitor"/>
    <property type="match status" value="3"/>
</dbReference>
<evidence type="ECO:0000256" key="3">
    <source>
        <dbReference type="ARBA" id="ARBA00022737"/>
    </source>
</evidence>
<evidence type="ECO:0000256" key="1">
    <source>
        <dbReference type="ARBA" id="ARBA00022614"/>
    </source>
</evidence>
<dbReference type="OMA" id="QFIPKCP"/>
<keyword evidence="2 4" id="KW-0732">Signal</keyword>
<dbReference type="InterPro" id="IPR032675">
    <property type="entry name" value="LRR_dom_sf"/>
</dbReference>
<dbReference type="PANTHER" id="PTHR24369:SF210">
    <property type="entry name" value="CHAOPTIN-RELATED"/>
    <property type="match status" value="1"/>
</dbReference>
<dbReference type="AlphaFoldDB" id="A0A8W8IUW2"/>
<dbReference type="InterPro" id="IPR050541">
    <property type="entry name" value="LRR_TM_domain-containing"/>
</dbReference>
<dbReference type="InterPro" id="IPR003591">
    <property type="entry name" value="Leu-rich_rpt_typical-subtyp"/>
</dbReference>
<feature type="chain" id="PRO_5036456133" description="Leucine-rich repeat-containing protein 15" evidence="4">
    <location>
        <begin position="17"/>
        <end position="454"/>
    </location>
</feature>
<evidence type="ECO:0000313" key="6">
    <source>
        <dbReference type="Proteomes" id="UP000005408"/>
    </source>
</evidence>
<name>A0A8W8IUW2_MAGGI</name>
<evidence type="ECO:0008006" key="7">
    <source>
        <dbReference type="Google" id="ProtNLM"/>
    </source>
</evidence>
<dbReference type="Proteomes" id="UP000005408">
    <property type="component" value="Unassembled WGS sequence"/>
</dbReference>
<protein>
    <recommendedName>
        <fullName evidence="7">Leucine-rich repeat-containing protein 15</fullName>
    </recommendedName>
</protein>
<dbReference type="GO" id="GO:0005886">
    <property type="term" value="C:plasma membrane"/>
    <property type="evidence" value="ECO:0007669"/>
    <property type="project" value="TreeGrafter"/>
</dbReference>
<proteinExistence type="predicted"/>
<dbReference type="GeneID" id="105325936"/>
<reference evidence="5" key="1">
    <citation type="submission" date="2022-08" db="UniProtKB">
        <authorList>
            <consortium name="EnsemblMetazoa"/>
        </authorList>
    </citation>
    <scope>IDENTIFICATION</scope>
    <source>
        <strain evidence="5">05x7-T-G4-1.051#20</strain>
    </source>
</reference>
<dbReference type="Pfam" id="PF13855">
    <property type="entry name" value="LRR_8"/>
    <property type="match status" value="2"/>
</dbReference>
<keyword evidence="1" id="KW-0433">Leucine-rich repeat</keyword>
<keyword evidence="3" id="KW-0677">Repeat</keyword>
<evidence type="ECO:0000256" key="2">
    <source>
        <dbReference type="ARBA" id="ARBA00022729"/>
    </source>
</evidence>
<dbReference type="PROSITE" id="PS51450">
    <property type="entry name" value="LRR"/>
    <property type="match status" value="2"/>
</dbReference>
<dbReference type="SMART" id="SM00369">
    <property type="entry name" value="LRR_TYP"/>
    <property type="match status" value="9"/>
</dbReference>
<evidence type="ECO:0000313" key="5">
    <source>
        <dbReference type="EnsemblMetazoa" id="G15974.2:cds"/>
    </source>
</evidence>
<dbReference type="SUPFAM" id="SSF52058">
    <property type="entry name" value="L domain-like"/>
    <property type="match status" value="1"/>
</dbReference>
<dbReference type="KEGG" id="crg:105325936"/>